<protein>
    <submittedName>
        <fullName evidence="1">Uncharacterized protein</fullName>
    </submittedName>
</protein>
<proteinExistence type="predicted"/>
<evidence type="ECO:0000313" key="3">
    <source>
        <dbReference type="Proteomes" id="UP000692954"/>
    </source>
</evidence>
<name>A0A8S1QY43_9CILI</name>
<dbReference type="AlphaFoldDB" id="A0A8S1QY43"/>
<gene>
    <name evidence="1" type="ORF">PSON_ATCC_30995.1.T1270140</name>
    <name evidence="2" type="ORF">PSON_ATCC_30995.1.T1270141</name>
</gene>
<dbReference type="OrthoDB" id="297033at2759"/>
<dbReference type="Proteomes" id="UP000692954">
    <property type="component" value="Unassembled WGS sequence"/>
</dbReference>
<evidence type="ECO:0000313" key="2">
    <source>
        <dbReference type="EMBL" id="CAD8120682.1"/>
    </source>
</evidence>
<comment type="caution">
    <text evidence="1">The sequence shown here is derived from an EMBL/GenBank/DDBJ whole genome shotgun (WGS) entry which is preliminary data.</text>
</comment>
<dbReference type="EMBL" id="CAJJDN010000127">
    <property type="protein sequence ID" value="CAD8120682.1"/>
    <property type="molecule type" value="Genomic_DNA"/>
</dbReference>
<accession>A0A8S1QY43</accession>
<sequence length="173" mass="20498">MINKSIQSNRNIILSSQNSKVILSKQQIKEDNQLIKRKTSKGYPFKEQINLQKSKNHLNERNSMVSLESISKFQTCKKIMSPNIMISNRKLFISSRNSKKCQESVSQEPILQQQGKIKTNQYGYRVMINRTNRMSTMQIEEEVKQQSPQFNTYKDPETFTDWVEKIYGKQWFY</sequence>
<organism evidence="1 3">
    <name type="scientific">Paramecium sonneborni</name>
    <dbReference type="NCBI Taxonomy" id="65129"/>
    <lineage>
        <taxon>Eukaryota</taxon>
        <taxon>Sar</taxon>
        <taxon>Alveolata</taxon>
        <taxon>Ciliophora</taxon>
        <taxon>Intramacronucleata</taxon>
        <taxon>Oligohymenophorea</taxon>
        <taxon>Peniculida</taxon>
        <taxon>Parameciidae</taxon>
        <taxon>Paramecium</taxon>
    </lineage>
</organism>
<dbReference type="EMBL" id="CAJJDN010000127">
    <property type="protein sequence ID" value="CAD8120681.1"/>
    <property type="molecule type" value="Genomic_DNA"/>
</dbReference>
<keyword evidence="3" id="KW-1185">Reference proteome</keyword>
<reference evidence="1" key="1">
    <citation type="submission" date="2021-01" db="EMBL/GenBank/DDBJ databases">
        <authorList>
            <consortium name="Genoscope - CEA"/>
            <person name="William W."/>
        </authorList>
    </citation>
    <scope>NUCLEOTIDE SEQUENCE</scope>
</reference>
<evidence type="ECO:0000313" key="1">
    <source>
        <dbReference type="EMBL" id="CAD8120681.1"/>
    </source>
</evidence>